<dbReference type="AlphaFoldDB" id="T0ZKU4"/>
<proteinExistence type="predicted"/>
<dbReference type="Gene3D" id="3.40.50.10320">
    <property type="entry name" value="LmbE-like"/>
    <property type="match status" value="1"/>
</dbReference>
<organism evidence="1">
    <name type="scientific">mine drainage metagenome</name>
    <dbReference type="NCBI Taxonomy" id="410659"/>
    <lineage>
        <taxon>unclassified sequences</taxon>
        <taxon>metagenomes</taxon>
        <taxon>ecological metagenomes</taxon>
    </lineage>
</organism>
<dbReference type="InterPro" id="IPR024078">
    <property type="entry name" value="LmbE-like_dom_sf"/>
</dbReference>
<dbReference type="SUPFAM" id="SSF102588">
    <property type="entry name" value="LmbE-like"/>
    <property type="match status" value="1"/>
</dbReference>
<reference evidence="1" key="2">
    <citation type="journal article" date="2014" name="ISME J.">
        <title>Microbial stratification in low pH oxic and suboxic macroscopic growths along an acid mine drainage.</title>
        <authorList>
            <person name="Mendez-Garcia C."/>
            <person name="Mesa V."/>
            <person name="Sprenger R.R."/>
            <person name="Richter M."/>
            <person name="Diez M.S."/>
            <person name="Solano J."/>
            <person name="Bargiela R."/>
            <person name="Golyshina O.V."/>
            <person name="Manteca A."/>
            <person name="Ramos J.L."/>
            <person name="Gallego J.R."/>
            <person name="Llorente I."/>
            <person name="Martins Dos Santos V.A."/>
            <person name="Jensen O.N."/>
            <person name="Pelaez A.I."/>
            <person name="Sanchez J."/>
            <person name="Ferrer M."/>
        </authorList>
    </citation>
    <scope>NUCLEOTIDE SEQUENCE</scope>
</reference>
<protein>
    <submittedName>
        <fullName evidence="1">LmbE family protein</fullName>
    </submittedName>
</protein>
<gene>
    <name evidence="1" type="ORF">B1A_13871</name>
</gene>
<accession>T0ZKU4</accession>
<name>T0ZKU4_9ZZZZ</name>
<comment type="caution">
    <text evidence="1">The sequence shown here is derived from an EMBL/GenBank/DDBJ whole genome shotgun (WGS) entry which is preliminary data.</text>
</comment>
<evidence type="ECO:0000313" key="1">
    <source>
        <dbReference type="EMBL" id="EQD48946.1"/>
    </source>
</evidence>
<reference evidence="1" key="1">
    <citation type="submission" date="2013-08" db="EMBL/GenBank/DDBJ databases">
        <authorList>
            <person name="Mendez C."/>
            <person name="Richter M."/>
            <person name="Ferrer M."/>
            <person name="Sanchez J."/>
        </authorList>
    </citation>
    <scope>NUCLEOTIDE SEQUENCE</scope>
</reference>
<sequence>MVQLGFHDSGMVGWPQNDDPNAFMNVDVDACGATLAAIMDEVGARVVVTYDESGFYHHPDHVQANVVTRRALEIASAPERLYYPIVPQSVLTRFV</sequence>
<dbReference type="EMBL" id="AUZX01010173">
    <property type="protein sequence ID" value="EQD48946.1"/>
    <property type="molecule type" value="Genomic_DNA"/>
</dbReference>
<feature type="non-terminal residue" evidence="1">
    <location>
        <position position="95"/>
    </location>
</feature>